<dbReference type="Proteomes" id="UP000249453">
    <property type="component" value="Unassembled WGS sequence"/>
</dbReference>
<dbReference type="EMBL" id="QLMK01000001">
    <property type="protein sequence ID" value="RAK34347.1"/>
    <property type="molecule type" value="Genomic_DNA"/>
</dbReference>
<dbReference type="AlphaFoldDB" id="A0A364K022"/>
<comment type="caution">
    <text evidence="1">The sequence shown here is derived from an EMBL/GenBank/DDBJ whole genome shotgun (WGS) entry which is preliminary data.</text>
</comment>
<sequence length="104" mass="12199">MEIALKTAMDEFVSARQENHMHAMQRAALQIVAGIDLDKLMTSTGEEKMQLRGRLNRLIERERLKGLRGHWSYDLNRHIALKQALDRLEGRSIKGRKNRRRIHN</sequence>
<keyword evidence="2" id="KW-1185">Reference proteome</keyword>
<accession>A0A364K022</accession>
<evidence type="ECO:0000313" key="2">
    <source>
        <dbReference type="Proteomes" id="UP000249453"/>
    </source>
</evidence>
<gene>
    <name evidence="1" type="ORF">C7374_101681</name>
</gene>
<proteinExistence type="predicted"/>
<evidence type="ECO:0008006" key="3">
    <source>
        <dbReference type="Google" id="ProtNLM"/>
    </source>
</evidence>
<reference evidence="1 2" key="1">
    <citation type="submission" date="2018-06" db="EMBL/GenBank/DDBJ databases">
        <title>Genomic Encyclopedia of Type Strains, Phase IV (KMG-IV): sequencing the most valuable type-strain genomes for metagenomic binning, comparative biology and taxonomic classification.</title>
        <authorList>
            <person name="Goeker M."/>
        </authorList>
    </citation>
    <scope>NUCLEOTIDE SEQUENCE [LARGE SCALE GENOMIC DNA]</scope>
    <source>
        <strain evidence="1 2">DSM 26720</strain>
    </source>
</reference>
<name>A0A364K022_9HYPH</name>
<dbReference type="OrthoDB" id="8451274at2"/>
<dbReference type="RefSeq" id="WP_111574170.1">
    <property type="nucleotide sequence ID" value="NZ_JBHEEY010000001.1"/>
</dbReference>
<protein>
    <recommendedName>
        <fullName evidence="3">Cytoplasmic protein</fullName>
    </recommendedName>
</protein>
<organism evidence="1 2">
    <name type="scientific">Falsochrobactrum ovis</name>
    <dbReference type="NCBI Taxonomy" id="1293442"/>
    <lineage>
        <taxon>Bacteria</taxon>
        <taxon>Pseudomonadati</taxon>
        <taxon>Pseudomonadota</taxon>
        <taxon>Alphaproteobacteria</taxon>
        <taxon>Hyphomicrobiales</taxon>
        <taxon>Brucellaceae</taxon>
        <taxon>Falsochrobactrum</taxon>
    </lineage>
</organism>
<evidence type="ECO:0000313" key="1">
    <source>
        <dbReference type="EMBL" id="RAK34347.1"/>
    </source>
</evidence>